<evidence type="ECO:0000313" key="2">
    <source>
        <dbReference type="Proteomes" id="UP001652264"/>
    </source>
</evidence>
<keyword evidence="2" id="KW-1185">Reference proteome</keyword>
<sequence>MKQQDTAALLSWMQGLDGRHLTDISVAAWTEVLGSDITYAEARTAAVEHYATETRYCMPADVIRVVDERRRGERRSAEHEQYMLEAKQRWCDAAGVSVDEYDQHLAAGDHTWIREHDEKQRALQS</sequence>
<evidence type="ECO:0008006" key="3">
    <source>
        <dbReference type="Google" id="ProtNLM"/>
    </source>
</evidence>
<reference evidence="1 2" key="1">
    <citation type="submission" date="2022-08" db="EMBL/GenBank/DDBJ databases">
        <title>Taxonomy of Curtobacterium flaccumfaciens.</title>
        <authorList>
            <person name="Osdaghi E."/>
            <person name="Taghavi S.M."/>
            <person name="Hamidizade M."/>
            <person name="Abachi H."/>
            <person name="Fazliarab A."/>
            <person name="Baeyen S."/>
            <person name="Portier P."/>
            <person name="Van Vaerenbergh J."/>
            <person name="Jacques M.-A."/>
        </authorList>
    </citation>
    <scope>NUCLEOTIDE SEQUENCE [LARGE SCALE GENOMIC DNA]</scope>
    <source>
        <strain evidence="1 2">LMG8786T</strain>
    </source>
</reference>
<gene>
    <name evidence="1" type="ORF">NYQ28_02135</name>
</gene>
<protein>
    <recommendedName>
        <fullName evidence="3">Replicative helicase inhibitor G39P N-terminal domain-containing protein</fullName>
    </recommendedName>
</protein>
<dbReference type="EMBL" id="JANVAD010000001">
    <property type="protein sequence ID" value="MCS6521362.1"/>
    <property type="molecule type" value="Genomic_DNA"/>
</dbReference>
<dbReference type="GeneID" id="95324278"/>
<dbReference type="RefSeq" id="WP_141861766.1">
    <property type="nucleotide sequence ID" value="NZ_BMNV01000004.1"/>
</dbReference>
<proteinExistence type="predicted"/>
<evidence type="ECO:0000313" key="1">
    <source>
        <dbReference type="EMBL" id="MCS6521362.1"/>
    </source>
</evidence>
<organism evidence="1 2">
    <name type="scientific">Curtobacterium citreum</name>
    <dbReference type="NCBI Taxonomy" id="2036"/>
    <lineage>
        <taxon>Bacteria</taxon>
        <taxon>Bacillati</taxon>
        <taxon>Actinomycetota</taxon>
        <taxon>Actinomycetes</taxon>
        <taxon>Micrococcales</taxon>
        <taxon>Microbacteriaceae</taxon>
        <taxon>Curtobacterium</taxon>
    </lineage>
</organism>
<dbReference type="Proteomes" id="UP001652264">
    <property type="component" value="Unassembled WGS sequence"/>
</dbReference>
<accession>A0ABT2HDW3</accession>
<name>A0ABT2HDW3_9MICO</name>
<comment type="caution">
    <text evidence="1">The sequence shown here is derived from an EMBL/GenBank/DDBJ whole genome shotgun (WGS) entry which is preliminary data.</text>
</comment>